<organism evidence="3 4">
    <name type="scientific">Symbiodinium microadriaticum</name>
    <name type="common">Dinoflagellate</name>
    <name type="synonym">Zooxanthella microadriatica</name>
    <dbReference type="NCBI Taxonomy" id="2951"/>
    <lineage>
        <taxon>Eukaryota</taxon>
        <taxon>Sar</taxon>
        <taxon>Alveolata</taxon>
        <taxon>Dinophyceae</taxon>
        <taxon>Suessiales</taxon>
        <taxon>Symbiodiniaceae</taxon>
        <taxon>Symbiodinium</taxon>
    </lineage>
</organism>
<dbReference type="SUPFAM" id="SSF56112">
    <property type="entry name" value="Protein kinase-like (PK-like)"/>
    <property type="match status" value="1"/>
</dbReference>
<dbReference type="InterPro" id="IPR011009">
    <property type="entry name" value="Kinase-like_dom_sf"/>
</dbReference>
<reference evidence="3 4" key="1">
    <citation type="submission" date="2016-02" db="EMBL/GenBank/DDBJ databases">
        <title>Genome analysis of coral dinoflagellate symbionts highlights evolutionary adaptations to a symbiotic lifestyle.</title>
        <authorList>
            <person name="Aranda M."/>
            <person name="Li Y."/>
            <person name="Liew Y.J."/>
            <person name="Baumgarten S."/>
            <person name="Simakov O."/>
            <person name="Wilson M."/>
            <person name="Piel J."/>
            <person name="Ashoor H."/>
            <person name="Bougouffa S."/>
            <person name="Bajic V.B."/>
            <person name="Ryu T."/>
            <person name="Ravasi T."/>
            <person name="Bayer T."/>
            <person name="Micklem G."/>
            <person name="Kim H."/>
            <person name="Bhak J."/>
            <person name="Lajeunesse T.C."/>
            <person name="Voolstra C.R."/>
        </authorList>
    </citation>
    <scope>NUCLEOTIDE SEQUENCE [LARGE SCALE GENOMIC DNA]</scope>
    <source>
        <strain evidence="3 4">CCMP2467</strain>
    </source>
</reference>
<keyword evidence="4" id="KW-1185">Reference proteome</keyword>
<evidence type="ECO:0000313" key="4">
    <source>
        <dbReference type="Proteomes" id="UP000186817"/>
    </source>
</evidence>
<dbReference type="Proteomes" id="UP000186817">
    <property type="component" value="Unassembled WGS sequence"/>
</dbReference>
<dbReference type="InterPro" id="IPR000719">
    <property type="entry name" value="Prot_kinase_dom"/>
</dbReference>
<dbReference type="AlphaFoldDB" id="A0A1Q9BZX5"/>
<protein>
    <recommendedName>
        <fullName evidence="2">Protein kinase domain-containing protein</fullName>
    </recommendedName>
</protein>
<comment type="caution">
    <text evidence="3">The sequence shown here is derived from an EMBL/GenBank/DDBJ whole genome shotgun (WGS) entry which is preliminary data.</text>
</comment>
<accession>A0A1Q9BZX5</accession>
<dbReference type="GO" id="GO:0004672">
    <property type="term" value="F:protein kinase activity"/>
    <property type="evidence" value="ECO:0007669"/>
    <property type="project" value="InterPro"/>
</dbReference>
<dbReference type="GO" id="GO:0005524">
    <property type="term" value="F:ATP binding"/>
    <property type="evidence" value="ECO:0007669"/>
    <property type="project" value="InterPro"/>
</dbReference>
<dbReference type="OrthoDB" id="10287075at2759"/>
<evidence type="ECO:0000256" key="1">
    <source>
        <dbReference type="SAM" id="SignalP"/>
    </source>
</evidence>
<proteinExistence type="predicted"/>
<dbReference type="EMBL" id="LSRX01002093">
    <property type="protein sequence ID" value="OLP76227.1"/>
    <property type="molecule type" value="Genomic_DNA"/>
</dbReference>
<feature type="domain" description="Protein kinase" evidence="2">
    <location>
        <begin position="34"/>
        <end position="214"/>
    </location>
</feature>
<name>A0A1Q9BZX5_SYMMI</name>
<feature type="signal peptide" evidence="1">
    <location>
        <begin position="1"/>
        <end position="20"/>
    </location>
</feature>
<feature type="chain" id="PRO_5012683515" description="Protein kinase domain-containing protein" evidence="1">
    <location>
        <begin position="21"/>
        <end position="492"/>
    </location>
</feature>
<dbReference type="SMART" id="SM00220">
    <property type="entry name" value="S_TKc"/>
    <property type="match status" value="1"/>
</dbReference>
<evidence type="ECO:0000259" key="2">
    <source>
        <dbReference type="SMART" id="SM00220"/>
    </source>
</evidence>
<gene>
    <name evidence="3" type="ORF">AK812_SmicGene43867</name>
</gene>
<evidence type="ECO:0000313" key="3">
    <source>
        <dbReference type="EMBL" id="OLP76227.1"/>
    </source>
</evidence>
<keyword evidence="1" id="KW-0732">Signal</keyword>
<sequence>MYSLTRAAVGVAAVAAVAKAVEVCTSAENCGEDRESSAVLGNGAFGQVTLHKEGEQAWAFKKMSHAVLRHRQLESALEVERKALQTTQECPSVLSLCIITAMYEAGHETILVSEVCQDLVCEYMAPDIISKSFRGLVGPCLRLLWAPNRQDDFQRQAGRSVSVPSCRALWNMSRWPLSTRVTHPDAADLIRKLCATAEQERTPKIEAFKTHPFFALSSLHWQDQGKVRPEISNQKYRELQSSVALQPSEAQVLVVIVSLSLGFGVGAKICGSNSKPYHSMVARGGGGCRCANIHESITLRPPFSGLGLPLEILGNTRIRSTRIVDARLQPGPWFLPLNFHGSGQPYVRAKHPWRVYRVLFAYTVAQEDLRERVEKREEASENRILPSKLSEEGLATFRNALAIPDGLVEVRLPDIADCLMARTPLIAETVNRSVCLLSDSPACTRRWELFIFCFNLFPVLQGLSVLVGQAGNPEVDGLESFQSGTLMLSVTA</sequence>
<dbReference type="Gene3D" id="3.30.200.20">
    <property type="entry name" value="Phosphorylase Kinase, domain 1"/>
    <property type="match status" value="1"/>
</dbReference>